<dbReference type="Pfam" id="PF01757">
    <property type="entry name" value="Acyl_transf_3"/>
    <property type="match status" value="1"/>
</dbReference>
<evidence type="ECO:0000313" key="4">
    <source>
        <dbReference type="Proteomes" id="UP000759273"/>
    </source>
</evidence>
<dbReference type="InterPro" id="IPR050879">
    <property type="entry name" value="Acyltransferase_3"/>
</dbReference>
<protein>
    <submittedName>
        <fullName evidence="3">Acyltransferase</fullName>
    </submittedName>
</protein>
<feature type="transmembrane region" description="Helical" evidence="1">
    <location>
        <begin position="98"/>
        <end position="115"/>
    </location>
</feature>
<feature type="transmembrane region" description="Helical" evidence="1">
    <location>
        <begin position="354"/>
        <end position="371"/>
    </location>
</feature>
<reference evidence="3" key="1">
    <citation type="submission" date="2021-02" db="EMBL/GenBank/DDBJ databases">
        <title>Infant gut strain persistence is associated with maternal origin, phylogeny, and functional potential including surface adhesion and iron acquisition.</title>
        <authorList>
            <person name="Lou Y.C."/>
        </authorList>
    </citation>
    <scope>NUCLEOTIDE SEQUENCE</scope>
    <source>
        <strain evidence="3">L3_101_000M1_dasL3_101_000M1_concoct_87</strain>
    </source>
</reference>
<dbReference type="GO" id="GO:0009103">
    <property type="term" value="P:lipopolysaccharide biosynthetic process"/>
    <property type="evidence" value="ECO:0007669"/>
    <property type="project" value="TreeGrafter"/>
</dbReference>
<feature type="transmembrane region" description="Helical" evidence="1">
    <location>
        <begin position="176"/>
        <end position="197"/>
    </location>
</feature>
<keyword evidence="1" id="KW-1133">Transmembrane helix</keyword>
<evidence type="ECO:0000259" key="2">
    <source>
        <dbReference type="Pfam" id="PF01757"/>
    </source>
</evidence>
<name>A0A943HIV2_9FIRM</name>
<gene>
    <name evidence="3" type="ORF">KHY36_03675</name>
</gene>
<evidence type="ECO:0000256" key="1">
    <source>
        <dbReference type="SAM" id="Phobius"/>
    </source>
</evidence>
<evidence type="ECO:0000313" key="3">
    <source>
        <dbReference type="EMBL" id="MBS5331612.1"/>
    </source>
</evidence>
<accession>A0A943HIV2</accession>
<sequence>MGVLNRAPAPIDADRPAAADFVRVLATWAVGAFHIWQQSWYGGAAPAHWLRAGSVGVDLLVMLSAFCLFLPWANAAVRNQPLPRIRPAEFYRRRALRLLPAYYVSLLFSLVLAVARRGWSKALALDLVAHLALTQQLYRPAYLACQLNGVTWTLTVFALFYLVFPLLAPLCAKWPLPTLSALGLVQLGYTCWLLPQYGSGDYSARFNQLPAFSGVLAVGLAAAWVFAKFAHGGWAQHVLPRAGCTALGLAALIWLDAEMRAQAAAAEYQQFQLINRMPLVLAAAAVLVCFGLGLTLPGVLRRALRWLAALTYSFYLWHQMLTVFLKYDLHLPAWAGNTPPNQLGDAAWMQQAHALYWTAAIAVTLAAYYGVEKPIAKRLHGKKG</sequence>
<feature type="transmembrane region" description="Helical" evidence="1">
    <location>
        <begin position="209"/>
        <end position="226"/>
    </location>
</feature>
<keyword evidence="3" id="KW-0012">Acyltransferase</keyword>
<dbReference type="AlphaFoldDB" id="A0A943HIV2"/>
<keyword evidence="3" id="KW-0808">Transferase</keyword>
<dbReference type="GO" id="GO:0016020">
    <property type="term" value="C:membrane"/>
    <property type="evidence" value="ECO:0007669"/>
    <property type="project" value="TreeGrafter"/>
</dbReference>
<dbReference type="EMBL" id="JAGZGG010000005">
    <property type="protein sequence ID" value="MBS5331612.1"/>
    <property type="molecule type" value="Genomic_DNA"/>
</dbReference>
<dbReference type="GO" id="GO:0016747">
    <property type="term" value="F:acyltransferase activity, transferring groups other than amino-acyl groups"/>
    <property type="evidence" value="ECO:0007669"/>
    <property type="project" value="InterPro"/>
</dbReference>
<proteinExistence type="predicted"/>
<feature type="transmembrane region" description="Helical" evidence="1">
    <location>
        <begin position="141"/>
        <end position="164"/>
    </location>
</feature>
<feature type="transmembrane region" description="Helical" evidence="1">
    <location>
        <begin position="59"/>
        <end position="77"/>
    </location>
</feature>
<keyword evidence="1" id="KW-0472">Membrane</keyword>
<feature type="domain" description="Acyltransferase 3" evidence="2">
    <location>
        <begin position="19"/>
        <end position="366"/>
    </location>
</feature>
<dbReference type="PANTHER" id="PTHR23028">
    <property type="entry name" value="ACETYLTRANSFERASE"/>
    <property type="match status" value="1"/>
</dbReference>
<dbReference type="InterPro" id="IPR002656">
    <property type="entry name" value="Acyl_transf_3_dom"/>
</dbReference>
<feature type="transmembrane region" description="Helical" evidence="1">
    <location>
        <begin position="306"/>
        <end position="325"/>
    </location>
</feature>
<dbReference type="Proteomes" id="UP000759273">
    <property type="component" value="Unassembled WGS sequence"/>
</dbReference>
<comment type="caution">
    <text evidence="3">The sequence shown here is derived from an EMBL/GenBank/DDBJ whole genome shotgun (WGS) entry which is preliminary data.</text>
</comment>
<dbReference type="PANTHER" id="PTHR23028:SF53">
    <property type="entry name" value="ACYL_TRANSF_3 DOMAIN-CONTAINING PROTEIN"/>
    <property type="match status" value="1"/>
</dbReference>
<feature type="transmembrane region" description="Helical" evidence="1">
    <location>
        <begin position="238"/>
        <end position="257"/>
    </location>
</feature>
<feature type="transmembrane region" description="Helical" evidence="1">
    <location>
        <begin position="277"/>
        <end position="299"/>
    </location>
</feature>
<keyword evidence="1" id="KW-0812">Transmembrane</keyword>
<organism evidence="3 4">
    <name type="scientific">Subdoligranulum variabile</name>
    <dbReference type="NCBI Taxonomy" id="214851"/>
    <lineage>
        <taxon>Bacteria</taxon>
        <taxon>Bacillati</taxon>
        <taxon>Bacillota</taxon>
        <taxon>Clostridia</taxon>
        <taxon>Eubacteriales</taxon>
        <taxon>Oscillospiraceae</taxon>
        <taxon>Subdoligranulum</taxon>
    </lineage>
</organism>